<evidence type="ECO:0000256" key="1">
    <source>
        <dbReference type="ARBA" id="ARBA00023015"/>
    </source>
</evidence>
<evidence type="ECO:0000313" key="5">
    <source>
        <dbReference type="EMBL" id="MDJ1113817.1"/>
    </source>
</evidence>
<dbReference type="PROSITE" id="PS50932">
    <property type="entry name" value="HTH_LACI_2"/>
    <property type="match status" value="1"/>
</dbReference>
<dbReference type="CDD" id="cd06267">
    <property type="entry name" value="PBP1_LacI_sugar_binding-like"/>
    <property type="match status" value="1"/>
</dbReference>
<dbReference type="EMBL" id="JASJND010000004">
    <property type="protein sequence ID" value="MDJ1113817.1"/>
    <property type="molecule type" value="Genomic_DNA"/>
</dbReference>
<dbReference type="InterPro" id="IPR010982">
    <property type="entry name" value="Lambda_DNA-bd_dom_sf"/>
</dbReference>
<protein>
    <submittedName>
        <fullName evidence="5">LacI family DNA-binding transcriptional regulator</fullName>
    </submittedName>
</protein>
<dbReference type="PANTHER" id="PTHR30146:SF109">
    <property type="entry name" value="HTH-TYPE TRANSCRIPTIONAL REGULATOR GALS"/>
    <property type="match status" value="1"/>
</dbReference>
<dbReference type="RefSeq" id="WP_283715306.1">
    <property type="nucleotide sequence ID" value="NZ_JASJND010000004.1"/>
</dbReference>
<dbReference type="GO" id="GO:0003677">
    <property type="term" value="F:DNA binding"/>
    <property type="evidence" value="ECO:0007669"/>
    <property type="project" value="UniProtKB-KW"/>
</dbReference>
<keyword evidence="1" id="KW-0805">Transcription regulation</keyword>
<keyword evidence="2 5" id="KW-0238">DNA-binding</keyword>
<evidence type="ECO:0000259" key="4">
    <source>
        <dbReference type="PROSITE" id="PS50932"/>
    </source>
</evidence>
<dbReference type="InterPro" id="IPR046335">
    <property type="entry name" value="LacI/GalR-like_sensor"/>
</dbReference>
<keyword evidence="6" id="KW-1185">Reference proteome</keyword>
<dbReference type="InterPro" id="IPR000843">
    <property type="entry name" value="HTH_LacI"/>
</dbReference>
<dbReference type="InterPro" id="IPR028082">
    <property type="entry name" value="Peripla_BP_I"/>
</dbReference>
<gene>
    <name evidence="5" type="ORF">QNI14_05065</name>
</gene>
<dbReference type="Pfam" id="PF00356">
    <property type="entry name" value="LacI"/>
    <property type="match status" value="1"/>
</dbReference>
<accession>A0ABT6ZCD5</accession>
<proteinExistence type="predicted"/>
<evidence type="ECO:0000256" key="3">
    <source>
        <dbReference type="ARBA" id="ARBA00023163"/>
    </source>
</evidence>
<organism evidence="5 6">
    <name type="scientific">Microbacterium dauci</name>
    <dbReference type="NCBI Taxonomy" id="3048008"/>
    <lineage>
        <taxon>Bacteria</taxon>
        <taxon>Bacillati</taxon>
        <taxon>Actinomycetota</taxon>
        <taxon>Actinomycetes</taxon>
        <taxon>Micrococcales</taxon>
        <taxon>Microbacteriaceae</taxon>
        <taxon>Microbacterium</taxon>
    </lineage>
</organism>
<dbReference type="Proteomes" id="UP001321481">
    <property type="component" value="Unassembled WGS sequence"/>
</dbReference>
<dbReference type="SMART" id="SM00354">
    <property type="entry name" value="HTH_LACI"/>
    <property type="match status" value="1"/>
</dbReference>
<reference evidence="5 6" key="1">
    <citation type="submission" date="2023-05" db="EMBL/GenBank/DDBJ databases">
        <title>Microbacterium dauci sp.nov., Isolated from Carrot Rhizosphere Soil.</title>
        <authorList>
            <person name="Xiao Z."/>
            <person name="Zheng J."/>
        </authorList>
    </citation>
    <scope>NUCLEOTIDE SEQUENCE [LARGE SCALE GENOMIC DNA]</scope>
    <source>
        <strain evidence="5 6">LX3-4</strain>
    </source>
</reference>
<evidence type="ECO:0000313" key="6">
    <source>
        <dbReference type="Proteomes" id="UP001321481"/>
    </source>
</evidence>
<comment type="caution">
    <text evidence="5">The sequence shown here is derived from an EMBL/GenBank/DDBJ whole genome shotgun (WGS) entry which is preliminary data.</text>
</comment>
<dbReference type="Gene3D" id="3.40.50.2300">
    <property type="match status" value="2"/>
</dbReference>
<feature type="domain" description="HTH lacI-type" evidence="4">
    <location>
        <begin position="10"/>
        <end position="64"/>
    </location>
</feature>
<dbReference type="CDD" id="cd01392">
    <property type="entry name" value="HTH_LacI"/>
    <property type="match status" value="1"/>
</dbReference>
<dbReference type="PROSITE" id="PS00356">
    <property type="entry name" value="HTH_LACI_1"/>
    <property type="match status" value="1"/>
</dbReference>
<dbReference type="SUPFAM" id="SSF47413">
    <property type="entry name" value="lambda repressor-like DNA-binding domains"/>
    <property type="match status" value="1"/>
</dbReference>
<name>A0ABT6ZCD5_9MICO</name>
<keyword evidence="3" id="KW-0804">Transcription</keyword>
<evidence type="ECO:0000256" key="2">
    <source>
        <dbReference type="ARBA" id="ARBA00023125"/>
    </source>
</evidence>
<sequence>MTPEINRQAVTVSDVAKHAGVSRATVSYALTQPTRLSDDMLARVQASIAELGYVRNDAARRLRVGRSQALGLVVANSRNPVFAELASGAEEEAARHGMFILLANADDNADRERQYLNFFESQQVNGVLIAPVGSVPDELVELRQKGTPFVVLGKPQEEMVYPSISGDGRSGGRLATEHLIAQGRRRLLFVGGPHPQVADRREGAQDAIAAAAHPVHLETISVPLQTVRAGEEIGEQLLRRGELPDGIFAGNDLLALGLMHKLIAAGVRIPEQVSLVGYDDIEFAEYAIVPLTSIRHAGDKMGAAAVRQVLGLEHAGDPAADQYAPQLLVRATSLQTG</sequence>
<dbReference type="PANTHER" id="PTHR30146">
    <property type="entry name" value="LACI-RELATED TRANSCRIPTIONAL REPRESSOR"/>
    <property type="match status" value="1"/>
</dbReference>
<dbReference type="Gene3D" id="1.10.260.40">
    <property type="entry name" value="lambda repressor-like DNA-binding domains"/>
    <property type="match status" value="1"/>
</dbReference>
<dbReference type="Pfam" id="PF13377">
    <property type="entry name" value="Peripla_BP_3"/>
    <property type="match status" value="1"/>
</dbReference>
<dbReference type="SUPFAM" id="SSF53822">
    <property type="entry name" value="Periplasmic binding protein-like I"/>
    <property type="match status" value="1"/>
</dbReference>